<evidence type="ECO:0000256" key="2">
    <source>
        <dbReference type="SAM" id="Phobius"/>
    </source>
</evidence>
<evidence type="ECO:0000256" key="1">
    <source>
        <dbReference type="SAM" id="MobiDB-lite"/>
    </source>
</evidence>
<keyword evidence="2" id="KW-0472">Membrane</keyword>
<reference evidence="3" key="1">
    <citation type="submission" date="2020-12" db="EMBL/GenBank/DDBJ databases">
        <title>Leucobacter sp. CAS2, isolated from Chromium sludge.</title>
        <authorList>
            <person name="Xu Z."/>
        </authorList>
    </citation>
    <scope>NUCLEOTIDE SEQUENCE</scope>
    <source>
        <strain evidence="3">CSA2</strain>
    </source>
</reference>
<name>A0A934QDN9_9MICO</name>
<evidence type="ECO:0000313" key="4">
    <source>
        <dbReference type="Proteomes" id="UP000618733"/>
    </source>
</evidence>
<keyword evidence="2" id="KW-1133">Transmembrane helix</keyword>
<proteinExistence type="predicted"/>
<comment type="caution">
    <text evidence="3">The sequence shown here is derived from an EMBL/GenBank/DDBJ whole genome shotgun (WGS) entry which is preliminary data.</text>
</comment>
<feature type="transmembrane region" description="Helical" evidence="2">
    <location>
        <begin position="81"/>
        <end position="106"/>
    </location>
</feature>
<dbReference type="InterPro" id="IPR021517">
    <property type="entry name" value="DUF3180"/>
</dbReference>
<dbReference type="EMBL" id="JAEHOI010000011">
    <property type="protein sequence ID" value="MBK0422699.1"/>
    <property type="molecule type" value="Genomic_DNA"/>
</dbReference>
<dbReference type="Pfam" id="PF11377">
    <property type="entry name" value="DUF3180"/>
    <property type="match status" value="1"/>
</dbReference>
<sequence length="173" mass="17706">MGEPERRNPWVAVAASGIGFVIGLLIEIGLSNRGNPPFVPPISYPITLVLVGGLLLVLGIRLRRAVRHRPGDVNPFHAVRLLATARAGLLVGALSLGFGLGMLASLSGRTIAAPASTWAPMLAVALGSAILIACAAIAESLCRVPPGDDGSGDGDADQPPGPGPLDQPAFRTR</sequence>
<feature type="region of interest" description="Disordered" evidence="1">
    <location>
        <begin position="146"/>
        <end position="173"/>
    </location>
</feature>
<protein>
    <submittedName>
        <fullName evidence="3">DUF3180 family protein</fullName>
    </submittedName>
</protein>
<feature type="transmembrane region" description="Helical" evidence="2">
    <location>
        <begin position="118"/>
        <end position="138"/>
    </location>
</feature>
<keyword evidence="4" id="KW-1185">Reference proteome</keyword>
<accession>A0A934QDN9</accession>
<gene>
    <name evidence="3" type="ORF">JD292_11510</name>
</gene>
<dbReference type="Proteomes" id="UP000618733">
    <property type="component" value="Unassembled WGS sequence"/>
</dbReference>
<dbReference type="AlphaFoldDB" id="A0A934QDN9"/>
<feature type="transmembrane region" description="Helical" evidence="2">
    <location>
        <begin position="42"/>
        <end position="60"/>
    </location>
</feature>
<dbReference type="RefSeq" id="WP_200132895.1">
    <property type="nucleotide sequence ID" value="NZ_JAEHOI010000011.1"/>
</dbReference>
<evidence type="ECO:0000313" key="3">
    <source>
        <dbReference type="EMBL" id="MBK0422699.1"/>
    </source>
</evidence>
<keyword evidence="2" id="KW-0812">Transmembrane</keyword>
<feature type="transmembrane region" description="Helical" evidence="2">
    <location>
        <begin position="12"/>
        <end position="30"/>
    </location>
</feature>
<organism evidence="3 4">
    <name type="scientific">Leucobacter edaphi</name>
    <dbReference type="NCBI Taxonomy" id="2796472"/>
    <lineage>
        <taxon>Bacteria</taxon>
        <taxon>Bacillati</taxon>
        <taxon>Actinomycetota</taxon>
        <taxon>Actinomycetes</taxon>
        <taxon>Micrococcales</taxon>
        <taxon>Microbacteriaceae</taxon>
        <taxon>Leucobacter</taxon>
    </lineage>
</organism>